<dbReference type="Gene3D" id="1.10.730.10">
    <property type="entry name" value="Isoleucyl-tRNA Synthetase, Domain 1"/>
    <property type="match status" value="1"/>
</dbReference>
<dbReference type="GO" id="GO:0016874">
    <property type="term" value="F:ligase activity"/>
    <property type="evidence" value="ECO:0007669"/>
    <property type="project" value="UniProtKB-KW"/>
</dbReference>
<comment type="caution">
    <text evidence="2">The sequence shown here is derived from an EMBL/GenBank/DDBJ whole genome shotgun (WGS) entry which is preliminary data.</text>
</comment>
<reference evidence="2 3" key="1">
    <citation type="submission" date="2019-09" db="EMBL/GenBank/DDBJ databases">
        <authorList>
            <person name="Ou C."/>
        </authorList>
    </citation>
    <scope>NUCLEOTIDE SEQUENCE [LARGE SCALE GENOMIC DNA]</scope>
    <source>
        <strain evidence="2">S2</strain>
        <tissue evidence="2">Leaf</tissue>
    </source>
</reference>
<dbReference type="AlphaFoldDB" id="A0A5N5GYM5"/>
<keyword evidence="2" id="KW-0436">Ligase</keyword>
<dbReference type="InterPro" id="IPR014729">
    <property type="entry name" value="Rossmann-like_a/b/a_fold"/>
</dbReference>
<evidence type="ECO:0000313" key="3">
    <source>
        <dbReference type="Proteomes" id="UP000327157"/>
    </source>
</evidence>
<name>A0A5N5GYM5_9ROSA</name>
<proteinExistence type="predicted"/>
<dbReference type="Gene3D" id="3.40.50.620">
    <property type="entry name" value="HUPs"/>
    <property type="match status" value="1"/>
</dbReference>
<sequence length="97" mass="11223">MAEKANGVVEQIGGAEAQQQPMVRPYPFHEIELKWLRLWEEIELFRTPDEIDISKPKYYLLDMFPYPRLAPGKSTKMEHKQACDDSDEDLDVPPGFG</sequence>
<gene>
    <name evidence="2" type="ORF">D8674_037719</name>
</gene>
<protein>
    <submittedName>
        <fullName evidence="2">Leucine--tRNA ligase</fullName>
    </submittedName>
</protein>
<organism evidence="2 3">
    <name type="scientific">Pyrus ussuriensis x Pyrus communis</name>
    <dbReference type="NCBI Taxonomy" id="2448454"/>
    <lineage>
        <taxon>Eukaryota</taxon>
        <taxon>Viridiplantae</taxon>
        <taxon>Streptophyta</taxon>
        <taxon>Embryophyta</taxon>
        <taxon>Tracheophyta</taxon>
        <taxon>Spermatophyta</taxon>
        <taxon>Magnoliopsida</taxon>
        <taxon>eudicotyledons</taxon>
        <taxon>Gunneridae</taxon>
        <taxon>Pentapetalae</taxon>
        <taxon>rosids</taxon>
        <taxon>fabids</taxon>
        <taxon>Rosales</taxon>
        <taxon>Rosaceae</taxon>
        <taxon>Amygdaloideae</taxon>
        <taxon>Maleae</taxon>
        <taxon>Pyrus</taxon>
    </lineage>
</organism>
<evidence type="ECO:0000313" key="2">
    <source>
        <dbReference type="EMBL" id="KAB2620739.1"/>
    </source>
</evidence>
<dbReference type="OrthoDB" id="15954at2759"/>
<dbReference type="Proteomes" id="UP000327157">
    <property type="component" value="Unassembled WGS sequence"/>
</dbReference>
<feature type="region of interest" description="Disordered" evidence="1">
    <location>
        <begin position="75"/>
        <end position="97"/>
    </location>
</feature>
<reference evidence="2 3" key="2">
    <citation type="submission" date="2019-11" db="EMBL/GenBank/DDBJ databases">
        <title>A de novo genome assembly of a pear dwarfing rootstock.</title>
        <authorList>
            <person name="Wang F."/>
            <person name="Wang J."/>
            <person name="Li S."/>
            <person name="Zhang Y."/>
            <person name="Fang M."/>
            <person name="Ma L."/>
            <person name="Zhao Y."/>
            <person name="Jiang S."/>
        </authorList>
    </citation>
    <scope>NUCLEOTIDE SEQUENCE [LARGE SCALE GENOMIC DNA]</scope>
    <source>
        <strain evidence="2">S2</strain>
        <tissue evidence="2">Leaf</tissue>
    </source>
</reference>
<evidence type="ECO:0000256" key="1">
    <source>
        <dbReference type="SAM" id="MobiDB-lite"/>
    </source>
</evidence>
<accession>A0A5N5GYM5</accession>
<dbReference type="EMBL" id="SMOL01000294">
    <property type="protein sequence ID" value="KAB2620739.1"/>
    <property type="molecule type" value="Genomic_DNA"/>
</dbReference>
<keyword evidence="3" id="KW-1185">Reference proteome</keyword>
<dbReference type="SUPFAM" id="SSF52374">
    <property type="entry name" value="Nucleotidylyl transferase"/>
    <property type="match status" value="1"/>
</dbReference>